<dbReference type="Pfam" id="PF01435">
    <property type="entry name" value="Peptidase_M48"/>
    <property type="match status" value="1"/>
</dbReference>
<accession>A0A521BNI8</accession>
<organism evidence="14 15">
    <name type="scientific">Balnearium lithotrophicum</name>
    <dbReference type="NCBI Taxonomy" id="223788"/>
    <lineage>
        <taxon>Bacteria</taxon>
        <taxon>Pseudomonadati</taxon>
        <taxon>Aquificota</taxon>
        <taxon>Aquificia</taxon>
        <taxon>Desulfurobacteriales</taxon>
        <taxon>Desulfurobacteriaceae</taxon>
        <taxon>Balnearium</taxon>
    </lineage>
</organism>
<dbReference type="InterPro" id="IPR001915">
    <property type="entry name" value="Peptidase_M48"/>
</dbReference>
<evidence type="ECO:0000256" key="5">
    <source>
        <dbReference type="ARBA" id="ARBA00022692"/>
    </source>
</evidence>
<dbReference type="EC" id="3.4.24.-" evidence="12"/>
<keyword evidence="6 12" id="KW-0479">Metal-binding</keyword>
<dbReference type="Proteomes" id="UP000317315">
    <property type="component" value="Unassembled WGS sequence"/>
</dbReference>
<comment type="subcellular location">
    <subcellularLocation>
        <location evidence="1 12">Cell membrane</location>
        <topology evidence="1 12">Multi-pass membrane protein</topology>
    </subcellularLocation>
</comment>
<proteinExistence type="inferred from homology"/>
<evidence type="ECO:0000256" key="6">
    <source>
        <dbReference type="ARBA" id="ARBA00022723"/>
    </source>
</evidence>
<keyword evidence="15" id="KW-1185">Reference proteome</keyword>
<feature type="active site" evidence="12">
    <location>
        <position position="133"/>
    </location>
</feature>
<keyword evidence="8 12" id="KW-0862">Zinc</keyword>
<feature type="binding site" evidence="12">
    <location>
        <position position="132"/>
    </location>
    <ligand>
        <name>Zn(2+)</name>
        <dbReference type="ChEBI" id="CHEBI:29105"/>
        <note>catalytic</note>
    </ligand>
</feature>
<dbReference type="OrthoDB" id="15218at2"/>
<dbReference type="GO" id="GO:0004222">
    <property type="term" value="F:metalloendopeptidase activity"/>
    <property type="evidence" value="ECO:0007669"/>
    <property type="project" value="UniProtKB-UniRule"/>
</dbReference>
<feature type="transmembrane region" description="Helical" evidence="12">
    <location>
        <begin position="178"/>
        <end position="198"/>
    </location>
</feature>
<dbReference type="RefSeq" id="WP_142934683.1">
    <property type="nucleotide sequence ID" value="NZ_FXTM01000006.1"/>
</dbReference>
<evidence type="ECO:0000256" key="9">
    <source>
        <dbReference type="ARBA" id="ARBA00022989"/>
    </source>
</evidence>
<comment type="cofactor">
    <cofactor evidence="12">
        <name>Zn(2+)</name>
        <dbReference type="ChEBI" id="CHEBI:29105"/>
    </cofactor>
    <text evidence="12">Binds 1 zinc ion per subunit.</text>
</comment>
<evidence type="ECO:0000313" key="15">
    <source>
        <dbReference type="Proteomes" id="UP000317315"/>
    </source>
</evidence>
<dbReference type="GO" id="GO:0006508">
    <property type="term" value="P:proteolysis"/>
    <property type="evidence" value="ECO:0007669"/>
    <property type="project" value="UniProtKB-KW"/>
</dbReference>
<keyword evidence="9 12" id="KW-1133">Transmembrane helix</keyword>
<dbReference type="GO" id="GO:0005886">
    <property type="term" value="C:plasma membrane"/>
    <property type="evidence" value="ECO:0007669"/>
    <property type="project" value="UniProtKB-SubCell"/>
</dbReference>
<reference evidence="14 15" key="1">
    <citation type="submission" date="2017-05" db="EMBL/GenBank/DDBJ databases">
        <authorList>
            <person name="Varghese N."/>
            <person name="Submissions S."/>
        </authorList>
    </citation>
    <scope>NUCLEOTIDE SEQUENCE [LARGE SCALE GENOMIC DNA]</scope>
    <source>
        <strain evidence="14 15">DSM 16304</strain>
    </source>
</reference>
<keyword evidence="14" id="KW-0346">Stress response</keyword>
<keyword evidence="3 12" id="KW-1003">Cell membrane</keyword>
<evidence type="ECO:0000256" key="11">
    <source>
        <dbReference type="ARBA" id="ARBA00023136"/>
    </source>
</evidence>
<evidence type="ECO:0000256" key="1">
    <source>
        <dbReference type="ARBA" id="ARBA00004651"/>
    </source>
</evidence>
<protein>
    <recommendedName>
        <fullName evidence="12">Protease HtpX homolog</fullName>
        <ecNumber evidence="12">3.4.24.-</ecNumber>
    </recommendedName>
</protein>
<dbReference type="AlphaFoldDB" id="A0A521BNI8"/>
<evidence type="ECO:0000259" key="13">
    <source>
        <dbReference type="Pfam" id="PF01435"/>
    </source>
</evidence>
<keyword evidence="11 12" id="KW-0472">Membrane</keyword>
<gene>
    <name evidence="12" type="primary">htpX</name>
    <name evidence="14" type="ORF">SAMN06269117_10661</name>
</gene>
<evidence type="ECO:0000256" key="12">
    <source>
        <dbReference type="HAMAP-Rule" id="MF_00188"/>
    </source>
</evidence>
<feature type="binding site" evidence="12">
    <location>
        <position position="207"/>
    </location>
    <ligand>
        <name>Zn(2+)</name>
        <dbReference type="ChEBI" id="CHEBI:29105"/>
        <note>catalytic</note>
    </ligand>
</feature>
<dbReference type="PANTHER" id="PTHR43221">
    <property type="entry name" value="PROTEASE HTPX"/>
    <property type="match status" value="1"/>
</dbReference>
<feature type="binding site" evidence="12">
    <location>
        <position position="136"/>
    </location>
    <ligand>
        <name>Zn(2+)</name>
        <dbReference type="ChEBI" id="CHEBI:29105"/>
        <note>catalytic</note>
    </ligand>
</feature>
<feature type="transmembrane region" description="Helical" evidence="12">
    <location>
        <begin position="33"/>
        <end position="50"/>
    </location>
</feature>
<evidence type="ECO:0000256" key="7">
    <source>
        <dbReference type="ARBA" id="ARBA00022801"/>
    </source>
</evidence>
<keyword evidence="4 12" id="KW-0645">Protease</keyword>
<feature type="domain" description="Peptidase M48" evidence="13">
    <location>
        <begin position="66"/>
        <end position="285"/>
    </location>
</feature>
<dbReference type="Gene3D" id="3.30.2010.10">
    <property type="entry name" value="Metalloproteases ('zincins'), catalytic domain"/>
    <property type="match status" value="1"/>
</dbReference>
<evidence type="ECO:0000256" key="3">
    <source>
        <dbReference type="ARBA" id="ARBA00022475"/>
    </source>
</evidence>
<dbReference type="InterPro" id="IPR022919">
    <property type="entry name" value="Pept_M48_protease_HtpX"/>
</dbReference>
<keyword evidence="7 12" id="KW-0378">Hydrolase</keyword>
<name>A0A521BNI8_9BACT</name>
<dbReference type="HAMAP" id="MF_00188">
    <property type="entry name" value="Pept_M48_protease_HtpX"/>
    <property type="match status" value="1"/>
</dbReference>
<dbReference type="CDD" id="cd07336">
    <property type="entry name" value="M48B_HtpX_like"/>
    <property type="match status" value="1"/>
</dbReference>
<feature type="transmembrane region" description="Helical" evidence="12">
    <location>
        <begin position="143"/>
        <end position="166"/>
    </location>
</feature>
<sequence length="302" mass="33180">MNWNSIKTTLLLGLLTGILLLFGKVLGGNAGMVVALIFAAIMNFGSWYFSDKIVLSMYGVKLLDEEEAPWLHQTVEKLARNAGIPKPKVGIAPMDVPNAFATGRNPEHGVVVVTPKIVELLNEDELEGVLAHEISHIKNRDTLIQAVAATIAGAITMLANMAQWFLFFRSSDDEEGGWAEVIGLILLVILAPIAAAIIQMAISRAREYKADETGGIISGKPEALASALRKLEEYAHRIPEELVKREVNPATSHLFIVNPLKGDAIAALFSTHPPTEKRIARLLELAKKLFGRIREIYWRFAE</sequence>
<dbReference type="GO" id="GO:0008270">
    <property type="term" value="F:zinc ion binding"/>
    <property type="evidence" value="ECO:0007669"/>
    <property type="project" value="UniProtKB-UniRule"/>
</dbReference>
<evidence type="ECO:0000256" key="8">
    <source>
        <dbReference type="ARBA" id="ARBA00022833"/>
    </source>
</evidence>
<dbReference type="PANTHER" id="PTHR43221:SF1">
    <property type="entry name" value="PROTEASE HTPX"/>
    <property type="match status" value="1"/>
</dbReference>
<evidence type="ECO:0000256" key="4">
    <source>
        <dbReference type="ARBA" id="ARBA00022670"/>
    </source>
</evidence>
<comment type="similarity">
    <text evidence="2 12">Belongs to the peptidase M48B family.</text>
</comment>
<keyword evidence="5 12" id="KW-0812">Transmembrane</keyword>
<evidence type="ECO:0000256" key="10">
    <source>
        <dbReference type="ARBA" id="ARBA00023049"/>
    </source>
</evidence>
<evidence type="ECO:0000256" key="2">
    <source>
        <dbReference type="ARBA" id="ARBA00009779"/>
    </source>
</evidence>
<dbReference type="InterPro" id="IPR050083">
    <property type="entry name" value="HtpX_protease"/>
</dbReference>
<evidence type="ECO:0000313" key="14">
    <source>
        <dbReference type="EMBL" id="SMO48682.1"/>
    </source>
</evidence>
<dbReference type="EMBL" id="FXTM01000006">
    <property type="protein sequence ID" value="SMO48682.1"/>
    <property type="molecule type" value="Genomic_DNA"/>
</dbReference>
<keyword evidence="10 12" id="KW-0482">Metalloprotease</keyword>